<dbReference type="GO" id="GO:0051539">
    <property type="term" value="F:4 iron, 4 sulfur cluster binding"/>
    <property type="evidence" value="ECO:0007669"/>
    <property type="project" value="UniProtKB-KW"/>
</dbReference>
<proteinExistence type="predicted"/>
<dbReference type="PANTHER" id="PTHR43498:SF1">
    <property type="entry name" value="COB--COM HETERODISULFIDE REDUCTASE IRON-SULFUR SUBUNIT A"/>
    <property type="match status" value="1"/>
</dbReference>
<dbReference type="Pfam" id="PF12831">
    <property type="entry name" value="FAD_oxidored"/>
    <property type="match status" value="1"/>
</dbReference>
<evidence type="ECO:0000256" key="1">
    <source>
        <dbReference type="ARBA" id="ARBA00022485"/>
    </source>
</evidence>
<keyword evidence="1" id="KW-0004">4Fe-4S</keyword>
<dbReference type="InterPro" id="IPR039650">
    <property type="entry name" value="HdrA-like"/>
</dbReference>
<keyword evidence="4" id="KW-0408">Iron</keyword>
<evidence type="ECO:0000256" key="3">
    <source>
        <dbReference type="ARBA" id="ARBA00023002"/>
    </source>
</evidence>
<evidence type="ECO:0000256" key="5">
    <source>
        <dbReference type="ARBA" id="ARBA00023014"/>
    </source>
</evidence>
<name>E6QLB1_9ZZZZ</name>
<dbReference type="GO" id="GO:0016491">
    <property type="term" value="F:oxidoreductase activity"/>
    <property type="evidence" value="ECO:0007669"/>
    <property type="project" value="UniProtKB-KW"/>
</dbReference>
<dbReference type="AlphaFoldDB" id="E6QLB1"/>
<gene>
    <name evidence="6" type="ORF">CARN6_1455</name>
</gene>
<keyword evidence="5" id="KW-0411">Iron-sulfur</keyword>
<dbReference type="GO" id="GO:0046872">
    <property type="term" value="F:metal ion binding"/>
    <property type="evidence" value="ECO:0007669"/>
    <property type="project" value="UniProtKB-KW"/>
</dbReference>
<accession>E6QLB1</accession>
<dbReference type="EMBL" id="CABQ01000176">
    <property type="protein sequence ID" value="CBI08031.1"/>
    <property type="molecule type" value="Genomic_DNA"/>
</dbReference>
<comment type="caution">
    <text evidence="6">The sequence shown here is derived from an EMBL/GenBank/DDBJ whole genome shotgun (WGS) entry which is preliminary data.</text>
</comment>
<dbReference type="GO" id="GO:0016829">
    <property type="term" value="F:lyase activity"/>
    <property type="evidence" value="ECO:0007669"/>
    <property type="project" value="UniProtKB-KW"/>
</dbReference>
<dbReference type="SUPFAM" id="SSF51905">
    <property type="entry name" value="FAD/NAD(P)-binding domain"/>
    <property type="match status" value="1"/>
</dbReference>
<evidence type="ECO:0000256" key="4">
    <source>
        <dbReference type="ARBA" id="ARBA00023004"/>
    </source>
</evidence>
<protein>
    <submittedName>
        <fullName evidence="6">Putative secreted protein, xanthan lyase related</fullName>
    </submittedName>
</protein>
<evidence type="ECO:0000313" key="6">
    <source>
        <dbReference type="EMBL" id="CBI08031.1"/>
    </source>
</evidence>
<reference evidence="6" key="1">
    <citation type="submission" date="2009-10" db="EMBL/GenBank/DDBJ databases">
        <title>Diversity of trophic interactions inside an arsenic-rich microbial ecosystem.</title>
        <authorList>
            <person name="Bertin P.N."/>
            <person name="Heinrich-Salmeron A."/>
            <person name="Pelletier E."/>
            <person name="Goulhen-Chollet F."/>
            <person name="Arsene-Ploetze F."/>
            <person name="Gallien S."/>
            <person name="Calteau A."/>
            <person name="Vallenet D."/>
            <person name="Casiot C."/>
            <person name="Chane-Woon-Ming B."/>
            <person name="Giloteaux L."/>
            <person name="Barakat M."/>
            <person name="Bonnefoy V."/>
            <person name="Bruneel O."/>
            <person name="Chandler M."/>
            <person name="Cleiss J."/>
            <person name="Duran R."/>
            <person name="Elbaz-Poulichet F."/>
            <person name="Fonknechten N."/>
            <person name="Lauga B."/>
            <person name="Mornico D."/>
            <person name="Ortet P."/>
            <person name="Schaeffer C."/>
            <person name="Siguier P."/>
            <person name="Alexander Thil Smith A."/>
            <person name="Van Dorsselaer A."/>
            <person name="Weissenbach J."/>
            <person name="Medigue C."/>
            <person name="Le Paslier D."/>
        </authorList>
    </citation>
    <scope>NUCLEOTIDE SEQUENCE</scope>
</reference>
<keyword evidence="3" id="KW-0560">Oxidoreductase</keyword>
<organism evidence="6">
    <name type="scientific">mine drainage metagenome</name>
    <dbReference type="NCBI Taxonomy" id="410659"/>
    <lineage>
        <taxon>unclassified sequences</taxon>
        <taxon>metagenomes</taxon>
        <taxon>ecological metagenomes</taxon>
    </lineage>
</organism>
<sequence length="493" mass="55544">MTAYSAAREGLHVVLLEPGSHLGGMVTGGLSATDIGQFNVIGGYVREFYILAAAHYGVHDLNRRENWYSEPHVDEEIFRKMLADAGVDIRLHERLKEHEGVQVHAQRIESITTVDGMQWVAKVFADCSYEGDLMAEAGVAYVYGRESIAQYGENLAGVRPYSPAHQFTWPLSAYDEHHKLLPEISPGPLAAPGTADKLVEAYTFRPILTRDPGNKLPFPRPEHYDASRFALLRRYLAEFEKNRGRAPNLHDVTSPILIPDDKADFNNNGPFSTDYIGHSWNYPNNSYAEKQRIWDDHLNYIQSFFYFLSHDPSVPPSLQHEVNEWGLPKDEFMDSGHWPNQLYVRESRRMVGTYVMKQSDIQTDRAKPDSIGMGSYNSDSHNVQRIARPDGSVINEGDLQSPVKPYEIPYRILIPQKSELQNLLVSVCFSATHVAYSSLRMEPQYMIMGQAAGVAASLSIRKRVAVQDVPIKALQVELRSQKAVLSLLDSQAN</sequence>
<keyword evidence="2" id="KW-0479">Metal-binding</keyword>
<dbReference type="InterPro" id="IPR036188">
    <property type="entry name" value="FAD/NAD-bd_sf"/>
</dbReference>
<dbReference type="PANTHER" id="PTHR43498">
    <property type="entry name" value="FERREDOXIN:COB-COM HETERODISULFIDE REDUCTASE SUBUNIT A"/>
    <property type="match status" value="1"/>
</dbReference>
<keyword evidence="6" id="KW-0456">Lyase</keyword>
<evidence type="ECO:0000256" key="2">
    <source>
        <dbReference type="ARBA" id="ARBA00022723"/>
    </source>
</evidence>